<keyword evidence="6" id="KW-0560">Oxidoreductase</keyword>
<keyword evidence="7" id="KW-0520">NAD</keyword>
<dbReference type="Pfam" id="PF00107">
    <property type="entry name" value="ADH_zinc_N"/>
    <property type="match status" value="1"/>
</dbReference>
<dbReference type="GO" id="GO:0006062">
    <property type="term" value="P:sorbitol catabolic process"/>
    <property type="evidence" value="ECO:0007669"/>
    <property type="project" value="TreeGrafter"/>
</dbReference>
<dbReference type="GO" id="GO:0008270">
    <property type="term" value="F:zinc ion binding"/>
    <property type="evidence" value="ECO:0007669"/>
    <property type="project" value="InterPro"/>
</dbReference>
<evidence type="ECO:0000256" key="7">
    <source>
        <dbReference type="ARBA" id="ARBA00023027"/>
    </source>
</evidence>
<dbReference type="InterPro" id="IPR011032">
    <property type="entry name" value="GroES-like_sf"/>
</dbReference>
<dbReference type="PANTHER" id="PTHR43161">
    <property type="entry name" value="SORBITOL DEHYDROGENASE"/>
    <property type="match status" value="1"/>
</dbReference>
<dbReference type="InterPro" id="IPR013149">
    <property type="entry name" value="ADH-like_C"/>
</dbReference>
<dbReference type="EMBL" id="ML996694">
    <property type="protein sequence ID" value="KAF2400804.1"/>
    <property type="molecule type" value="Genomic_DNA"/>
</dbReference>
<feature type="domain" description="Enoyl reductase (ER)" evidence="9">
    <location>
        <begin position="36"/>
        <end position="394"/>
    </location>
</feature>
<dbReference type="GO" id="GO:0003939">
    <property type="term" value="F:L-iditol 2-dehydrogenase (NAD+) activity"/>
    <property type="evidence" value="ECO:0007669"/>
    <property type="project" value="TreeGrafter"/>
</dbReference>
<dbReference type="OrthoDB" id="5363962at2759"/>
<dbReference type="Gene3D" id="3.40.50.720">
    <property type="entry name" value="NAD(P)-binding Rossmann-like Domain"/>
    <property type="match status" value="1"/>
</dbReference>
<keyword evidence="11" id="KW-1185">Reference proteome</keyword>
<comment type="similarity">
    <text evidence="3 8">Belongs to the zinc-containing alcohol dehydrogenase family.</text>
</comment>
<keyword evidence="4 8" id="KW-0479">Metal-binding</keyword>
<dbReference type="InterPro" id="IPR020843">
    <property type="entry name" value="ER"/>
</dbReference>
<name>A0A6G1HXY9_9PEZI</name>
<dbReference type="CDD" id="cd05285">
    <property type="entry name" value="sorbitol_DH"/>
    <property type="match status" value="1"/>
</dbReference>
<dbReference type="Proteomes" id="UP000799640">
    <property type="component" value="Unassembled WGS sequence"/>
</dbReference>
<accession>A0A6G1HXY9</accession>
<evidence type="ECO:0000259" key="9">
    <source>
        <dbReference type="SMART" id="SM00829"/>
    </source>
</evidence>
<comment type="pathway">
    <text evidence="2">Carbohydrate degradation.</text>
</comment>
<evidence type="ECO:0000256" key="6">
    <source>
        <dbReference type="ARBA" id="ARBA00023002"/>
    </source>
</evidence>
<dbReference type="InterPro" id="IPR002328">
    <property type="entry name" value="ADH_Zn_CS"/>
</dbReference>
<dbReference type="AlphaFoldDB" id="A0A6G1HXY9"/>
<organism evidence="10 11">
    <name type="scientific">Trichodelitschia bisporula</name>
    <dbReference type="NCBI Taxonomy" id="703511"/>
    <lineage>
        <taxon>Eukaryota</taxon>
        <taxon>Fungi</taxon>
        <taxon>Dikarya</taxon>
        <taxon>Ascomycota</taxon>
        <taxon>Pezizomycotina</taxon>
        <taxon>Dothideomycetes</taxon>
        <taxon>Dothideomycetes incertae sedis</taxon>
        <taxon>Phaeotrichales</taxon>
        <taxon>Phaeotrichaceae</taxon>
        <taxon>Trichodelitschia</taxon>
    </lineage>
</organism>
<dbReference type="InterPro" id="IPR013154">
    <property type="entry name" value="ADH-like_N"/>
</dbReference>
<sequence>MAPSALSVLFGPTPVREHHPSPSKHAVVVQASVLTGPKQLHVENRLVPDPAFGELQISIKATGICGSDVSYYKKFRNGDLQAVQPLTLGHESAGVVEAIGEGVTGFRIGDRVALEVGVPCDDCRSCQRGRYNLCPKMRFRSSAKSVPHFQGTLQEKLNHPAKWCYRIPGNVSNEAAALLEPLSVAIHSTRRASIEPGDTVVVFGAGTVGLLVAAMAQLCGAANVIIADIDAGRVQYALENRFATKGVVVPILTPGKDAADKLQSAKVLASEVLGEAGAEEEDFEGCEVTFECTGKEICMQAGLYATRPGGQLIMVGMGTPIQTLQMSAAHLKEVDIIGIFRYCNTYPTGIKLLSSGVLPSLDHMVTHRFKGLGSAKEAFETASRTTDRDGNLVLKVLIET</sequence>
<dbReference type="SMART" id="SM00829">
    <property type="entry name" value="PKS_ER"/>
    <property type="match status" value="1"/>
</dbReference>
<comment type="cofactor">
    <cofactor evidence="1 8">
        <name>Zn(2+)</name>
        <dbReference type="ChEBI" id="CHEBI:29105"/>
    </cofactor>
</comment>
<evidence type="ECO:0000256" key="1">
    <source>
        <dbReference type="ARBA" id="ARBA00001947"/>
    </source>
</evidence>
<protein>
    <submittedName>
        <fullName evidence="10">GroES-like protein</fullName>
    </submittedName>
</protein>
<dbReference type="InterPro" id="IPR036291">
    <property type="entry name" value="NAD(P)-bd_dom_sf"/>
</dbReference>
<dbReference type="Gene3D" id="3.90.180.10">
    <property type="entry name" value="Medium-chain alcohol dehydrogenases, catalytic domain"/>
    <property type="match status" value="1"/>
</dbReference>
<evidence type="ECO:0000256" key="4">
    <source>
        <dbReference type="ARBA" id="ARBA00022723"/>
    </source>
</evidence>
<proteinExistence type="inferred from homology"/>
<dbReference type="SUPFAM" id="SSF51735">
    <property type="entry name" value="NAD(P)-binding Rossmann-fold domains"/>
    <property type="match status" value="1"/>
</dbReference>
<evidence type="ECO:0000313" key="11">
    <source>
        <dbReference type="Proteomes" id="UP000799640"/>
    </source>
</evidence>
<evidence type="ECO:0000256" key="3">
    <source>
        <dbReference type="ARBA" id="ARBA00008072"/>
    </source>
</evidence>
<evidence type="ECO:0000256" key="5">
    <source>
        <dbReference type="ARBA" id="ARBA00022833"/>
    </source>
</evidence>
<evidence type="ECO:0000256" key="2">
    <source>
        <dbReference type="ARBA" id="ARBA00004921"/>
    </source>
</evidence>
<evidence type="ECO:0000313" key="10">
    <source>
        <dbReference type="EMBL" id="KAF2400804.1"/>
    </source>
</evidence>
<dbReference type="InterPro" id="IPR045306">
    <property type="entry name" value="SDH-like"/>
</dbReference>
<gene>
    <name evidence="10" type="ORF">EJ06DRAFT_529902</name>
</gene>
<dbReference type="PROSITE" id="PS00059">
    <property type="entry name" value="ADH_ZINC"/>
    <property type="match status" value="1"/>
</dbReference>
<reference evidence="10" key="1">
    <citation type="journal article" date="2020" name="Stud. Mycol.">
        <title>101 Dothideomycetes genomes: a test case for predicting lifestyles and emergence of pathogens.</title>
        <authorList>
            <person name="Haridas S."/>
            <person name="Albert R."/>
            <person name="Binder M."/>
            <person name="Bloem J."/>
            <person name="Labutti K."/>
            <person name="Salamov A."/>
            <person name="Andreopoulos B."/>
            <person name="Baker S."/>
            <person name="Barry K."/>
            <person name="Bills G."/>
            <person name="Bluhm B."/>
            <person name="Cannon C."/>
            <person name="Castanera R."/>
            <person name="Culley D."/>
            <person name="Daum C."/>
            <person name="Ezra D."/>
            <person name="Gonzalez J."/>
            <person name="Henrissat B."/>
            <person name="Kuo A."/>
            <person name="Liang C."/>
            <person name="Lipzen A."/>
            <person name="Lutzoni F."/>
            <person name="Magnuson J."/>
            <person name="Mondo S."/>
            <person name="Nolan M."/>
            <person name="Ohm R."/>
            <person name="Pangilinan J."/>
            <person name="Park H.-J."/>
            <person name="Ramirez L."/>
            <person name="Alfaro M."/>
            <person name="Sun H."/>
            <person name="Tritt A."/>
            <person name="Yoshinaga Y."/>
            <person name="Zwiers L.-H."/>
            <person name="Turgeon B."/>
            <person name="Goodwin S."/>
            <person name="Spatafora J."/>
            <person name="Crous P."/>
            <person name="Grigoriev I."/>
        </authorList>
    </citation>
    <scope>NUCLEOTIDE SEQUENCE</scope>
    <source>
        <strain evidence="10">CBS 262.69</strain>
    </source>
</reference>
<dbReference type="PANTHER" id="PTHR43161:SF7">
    <property type="entry name" value="SORBITOL DEHYDROGENASE"/>
    <property type="match status" value="1"/>
</dbReference>
<evidence type="ECO:0000256" key="8">
    <source>
        <dbReference type="RuleBase" id="RU361277"/>
    </source>
</evidence>
<dbReference type="Pfam" id="PF08240">
    <property type="entry name" value="ADH_N"/>
    <property type="match status" value="1"/>
</dbReference>
<dbReference type="SUPFAM" id="SSF50129">
    <property type="entry name" value="GroES-like"/>
    <property type="match status" value="1"/>
</dbReference>
<keyword evidence="5 8" id="KW-0862">Zinc</keyword>